<keyword evidence="4 11" id="KW-0808">Transferase</keyword>
<dbReference type="GO" id="GO:0005829">
    <property type="term" value="C:cytosol"/>
    <property type="evidence" value="ECO:0007669"/>
    <property type="project" value="TreeGrafter"/>
</dbReference>
<name>K1LU55_9LACT</name>
<dbReference type="InterPro" id="IPR018094">
    <property type="entry name" value="Thymidylate_kinase"/>
</dbReference>
<dbReference type="RefSeq" id="WP_006701690.1">
    <property type="nucleotide sequence ID" value="NZ_JH932301.1"/>
</dbReference>
<comment type="function">
    <text evidence="10 11">Phosphorylation of dTMP to form dTDP in both de novo and salvage pathways of dTTP synthesis.</text>
</comment>
<dbReference type="EC" id="2.7.4.9" evidence="2 11"/>
<dbReference type="PROSITE" id="PS01331">
    <property type="entry name" value="THYMIDYLATE_KINASE"/>
    <property type="match status" value="1"/>
</dbReference>
<keyword evidence="6 11" id="KW-0547">Nucleotide-binding</keyword>
<comment type="caution">
    <text evidence="13">The sequence shown here is derived from an EMBL/GenBank/DDBJ whole genome shotgun (WGS) entry which is preliminary data.</text>
</comment>
<dbReference type="GO" id="GO:0005524">
    <property type="term" value="F:ATP binding"/>
    <property type="evidence" value="ECO:0007669"/>
    <property type="project" value="UniProtKB-UniRule"/>
</dbReference>
<dbReference type="InterPro" id="IPR027417">
    <property type="entry name" value="P-loop_NTPase"/>
</dbReference>
<dbReference type="Pfam" id="PF02223">
    <property type="entry name" value="Thymidylate_kin"/>
    <property type="match status" value="1"/>
</dbReference>
<evidence type="ECO:0000256" key="11">
    <source>
        <dbReference type="HAMAP-Rule" id="MF_00165"/>
    </source>
</evidence>
<dbReference type="NCBIfam" id="TIGR00041">
    <property type="entry name" value="DTMP_kinase"/>
    <property type="match status" value="1"/>
</dbReference>
<dbReference type="FunFam" id="3.40.50.300:FF:000225">
    <property type="entry name" value="Thymidylate kinase"/>
    <property type="match status" value="1"/>
</dbReference>
<dbReference type="PATRIC" id="fig|883112.3.peg.1038"/>
<dbReference type="AlphaFoldDB" id="K1LU55"/>
<protein>
    <recommendedName>
        <fullName evidence="3 11">Thymidylate kinase</fullName>
        <ecNumber evidence="2 11">2.7.4.9</ecNumber>
    </recommendedName>
    <alternativeName>
        <fullName evidence="11">dTMP kinase</fullName>
    </alternativeName>
</protein>
<dbReference type="Proteomes" id="UP000005147">
    <property type="component" value="Unassembled WGS sequence"/>
</dbReference>
<dbReference type="EMBL" id="AGZE01000027">
    <property type="protein sequence ID" value="EKB55657.1"/>
    <property type="molecule type" value="Genomic_DNA"/>
</dbReference>
<feature type="domain" description="Thymidylate kinase-like" evidence="12">
    <location>
        <begin position="9"/>
        <end position="199"/>
    </location>
</feature>
<dbReference type="GO" id="GO:0004798">
    <property type="term" value="F:dTMP kinase activity"/>
    <property type="evidence" value="ECO:0007669"/>
    <property type="project" value="UniProtKB-UniRule"/>
</dbReference>
<gene>
    <name evidence="11" type="primary">tmk</name>
    <name evidence="13" type="ORF">HMPREF9707_01044</name>
</gene>
<evidence type="ECO:0000256" key="6">
    <source>
        <dbReference type="ARBA" id="ARBA00022741"/>
    </source>
</evidence>
<evidence type="ECO:0000256" key="1">
    <source>
        <dbReference type="ARBA" id="ARBA00009776"/>
    </source>
</evidence>
<dbReference type="SUPFAM" id="SSF52540">
    <property type="entry name" value="P-loop containing nucleoside triphosphate hydrolases"/>
    <property type="match status" value="1"/>
</dbReference>
<dbReference type="GO" id="GO:0006233">
    <property type="term" value="P:dTDP biosynthetic process"/>
    <property type="evidence" value="ECO:0007669"/>
    <property type="project" value="InterPro"/>
</dbReference>
<proteinExistence type="inferred from homology"/>
<evidence type="ECO:0000313" key="13">
    <source>
        <dbReference type="EMBL" id="EKB55657.1"/>
    </source>
</evidence>
<dbReference type="Gene3D" id="3.40.50.300">
    <property type="entry name" value="P-loop containing nucleotide triphosphate hydrolases"/>
    <property type="match status" value="1"/>
</dbReference>
<feature type="binding site" evidence="11">
    <location>
        <begin position="10"/>
        <end position="17"/>
    </location>
    <ligand>
        <name>ATP</name>
        <dbReference type="ChEBI" id="CHEBI:30616"/>
    </ligand>
</feature>
<keyword evidence="14" id="KW-1185">Reference proteome</keyword>
<dbReference type="STRING" id="883112.HMPREF9707_01044"/>
<comment type="catalytic activity">
    <reaction evidence="9 11">
        <text>dTMP + ATP = dTDP + ADP</text>
        <dbReference type="Rhea" id="RHEA:13517"/>
        <dbReference type="ChEBI" id="CHEBI:30616"/>
        <dbReference type="ChEBI" id="CHEBI:58369"/>
        <dbReference type="ChEBI" id="CHEBI:63528"/>
        <dbReference type="ChEBI" id="CHEBI:456216"/>
        <dbReference type="EC" id="2.7.4.9"/>
    </reaction>
</comment>
<organism evidence="13 14">
    <name type="scientific">Falseniella ignava CCUG 37419</name>
    <dbReference type="NCBI Taxonomy" id="883112"/>
    <lineage>
        <taxon>Bacteria</taxon>
        <taxon>Bacillati</taxon>
        <taxon>Bacillota</taxon>
        <taxon>Bacilli</taxon>
        <taxon>Lactobacillales</taxon>
        <taxon>Aerococcaceae</taxon>
        <taxon>Falseniella</taxon>
    </lineage>
</organism>
<sequence length="211" mass="23815">MIGKFISMEGPDGSGKTSVLAKLAEMLEQTHPECVLTLTREPGGSPIAEQIRELILDPHNTAMDARTEAMLYAAGRRQHMVEKILPALERGELVITDRFVDSSLAYQGVARQLPMEEIWAINQFAIGDHLPDLTLLIDIPAEVGLERIYRARGTRQFDRLDQEDLSFHQRVRQAYLDLAHDNPRFVLIDGDQPIEKVAQTCYQALIKNQII</sequence>
<dbReference type="GO" id="GO:0006227">
    <property type="term" value="P:dUDP biosynthetic process"/>
    <property type="evidence" value="ECO:0007669"/>
    <property type="project" value="TreeGrafter"/>
</dbReference>
<evidence type="ECO:0000256" key="5">
    <source>
        <dbReference type="ARBA" id="ARBA00022727"/>
    </source>
</evidence>
<evidence type="ECO:0000256" key="9">
    <source>
        <dbReference type="ARBA" id="ARBA00048743"/>
    </source>
</evidence>
<dbReference type="CDD" id="cd01672">
    <property type="entry name" value="TMPK"/>
    <property type="match status" value="1"/>
</dbReference>
<keyword evidence="5 11" id="KW-0545">Nucleotide biosynthesis</keyword>
<dbReference type="eggNOG" id="COG0125">
    <property type="taxonomic scope" value="Bacteria"/>
</dbReference>
<dbReference type="PANTHER" id="PTHR10344:SF4">
    <property type="entry name" value="UMP-CMP KINASE 2, MITOCHONDRIAL"/>
    <property type="match status" value="1"/>
</dbReference>
<dbReference type="HAMAP" id="MF_00165">
    <property type="entry name" value="Thymidylate_kinase"/>
    <property type="match status" value="1"/>
</dbReference>
<evidence type="ECO:0000256" key="7">
    <source>
        <dbReference type="ARBA" id="ARBA00022777"/>
    </source>
</evidence>
<evidence type="ECO:0000313" key="14">
    <source>
        <dbReference type="Proteomes" id="UP000005147"/>
    </source>
</evidence>
<evidence type="ECO:0000259" key="12">
    <source>
        <dbReference type="Pfam" id="PF02223"/>
    </source>
</evidence>
<reference evidence="13 14" key="1">
    <citation type="submission" date="2012-07" db="EMBL/GenBank/DDBJ databases">
        <title>The Genome Sequence of Facklamia ignava CCUG 37419.</title>
        <authorList>
            <consortium name="The Broad Institute Genome Sequencing Platform"/>
            <person name="Earl A."/>
            <person name="Ward D."/>
            <person name="Feldgarden M."/>
            <person name="Gevers D."/>
            <person name="Huys G."/>
            <person name="Walker B."/>
            <person name="Young S.K."/>
            <person name="Zeng Q."/>
            <person name="Gargeya S."/>
            <person name="Fitzgerald M."/>
            <person name="Haas B."/>
            <person name="Abouelleil A."/>
            <person name="Alvarado L."/>
            <person name="Arachchi H.M."/>
            <person name="Berlin A.M."/>
            <person name="Chapman S.B."/>
            <person name="Goldberg J."/>
            <person name="Griggs A."/>
            <person name="Gujja S."/>
            <person name="Hansen M."/>
            <person name="Howarth C."/>
            <person name="Imamovic A."/>
            <person name="Larimer J."/>
            <person name="McCowen C."/>
            <person name="Montmayeur A."/>
            <person name="Murphy C."/>
            <person name="Neiman D."/>
            <person name="Pearson M."/>
            <person name="Priest M."/>
            <person name="Roberts A."/>
            <person name="Saif S."/>
            <person name="Shea T."/>
            <person name="Sisk P."/>
            <person name="Sykes S."/>
            <person name="Wortman J."/>
            <person name="Nusbaum C."/>
            <person name="Birren B."/>
        </authorList>
    </citation>
    <scope>NUCLEOTIDE SEQUENCE [LARGE SCALE GENOMIC DNA]</scope>
    <source>
        <strain evidence="13 14">CCUG 37419</strain>
    </source>
</reference>
<evidence type="ECO:0000256" key="10">
    <source>
        <dbReference type="ARBA" id="ARBA00057735"/>
    </source>
</evidence>
<evidence type="ECO:0000256" key="8">
    <source>
        <dbReference type="ARBA" id="ARBA00022840"/>
    </source>
</evidence>
<evidence type="ECO:0000256" key="3">
    <source>
        <dbReference type="ARBA" id="ARBA00017144"/>
    </source>
</evidence>
<dbReference type="PANTHER" id="PTHR10344">
    <property type="entry name" value="THYMIDYLATE KINASE"/>
    <property type="match status" value="1"/>
</dbReference>
<evidence type="ECO:0000256" key="4">
    <source>
        <dbReference type="ARBA" id="ARBA00022679"/>
    </source>
</evidence>
<dbReference type="InterPro" id="IPR018095">
    <property type="entry name" value="Thymidylate_kin_CS"/>
</dbReference>
<dbReference type="InterPro" id="IPR039430">
    <property type="entry name" value="Thymidylate_kin-like_dom"/>
</dbReference>
<keyword evidence="7 11" id="KW-0418">Kinase</keyword>
<dbReference type="HOGENOM" id="CLU_049131_0_2_9"/>
<accession>K1LU55</accession>
<comment type="similarity">
    <text evidence="1 11">Belongs to the thymidylate kinase family.</text>
</comment>
<keyword evidence="8 11" id="KW-0067">ATP-binding</keyword>
<evidence type="ECO:0000256" key="2">
    <source>
        <dbReference type="ARBA" id="ARBA00012980"/>
    </source>
</evidence>
<dbReference type="GO" id="GO:0006235">
    <property type="term" value="P:dTTP biosynthetic process"/>
    <property type="evidence" value="ECO:0007669"/>
    <property type="project" value="UniProtKB-UniRule"/>
</dbReference>